<evidence type="ECO:0000313" key="10">
    <source>
        <dbReference type="Proteomes" id="UP000694545"/>
    </source>
</evidence>
<sequence length="334" mass="38307">MLRISLFLLVAFHTAQSLLICSFNVRSFGEAKRTRPEIMDIIVKIISRCDIMLLMEIKDSGHRLCPFLLEKLNGYSREPYRYVVSNRLGRKSYKEQYAFFYRLKMVSVKQTYQYPDLQPGDEDALSREPFVIWFSSPKTVAKEFVIIPLHTTPEMSVREIDELYDVYLDVKQHWASKNFIFMGDFNAGCGYVAKKHWKNIRLRNHTQFVWLIGDNCDTTVKASTRCPYDRIVLHGDKLINAVVANSATIFDFQSAFSMTEEQVCATWLLHKQSVLFLAFPSWLPSRFLAGLGNGWEGCRLAGCGEGLAWSPMTLAREGPGKKVPWNVDGELVTS</sequence>
<evidence type="ECO:0000256" key="2">
    <source>
        <dbReference type="ARBA" id="ARBA00022722"/>
    </source>
</evidence>
<dbReference type="AlphaFoldDB" id="A0A8D2L173"/>
<evidence type="ECO:0000256" key="5">
    <source>
        <dbReference type="ARBA" id="ARBA00022801"/>
    </source>
</evidence>
<dbReference type="InterPro" id="IPR005135">
    <property type="entry name" value="Endo/exonuclease/phosphatase"/>
</dbReference>
<accession>A0A8D2L173</accession>
<dbReference type="GO" id="GO:0006309">
    <property type="term" value="P:apoptotic DNA fragmentation"/>
    <property type="evidence" value="ECO:0007669"/>
    <property type="project" value="TreeGrafter"/>
</dbReference>
<proteinExistence type="inferred from homology"/>
<keyword evidence="10" id="KW-1185">Reference proteome</keyword>
<evidence type="ECO:0000256" key="1">
    <source>
        <dbReference type="ARBA" id="ARBA00007359"/>
    </source>
</evidence>
<dbReference type="GO" id="GO:0005634">
    <property type="term" value="C:nucleus"/>
    <property type="evidence" value="ECO:0007669"/>
    <property type="project" value="TreeGrafter"/>
</dbReference>
<comment type="similarity">
    <text evidence="1">Belongs to the DNase I family.</text>
</comment>
<evidence type="ECO:0000313" key="9">
    <source>
        <dbReference type="Ensembl" id="ENSVKKP00000015224.1"/>
    </source>
</evidence>
<keyword evidence="3 7" id="KW-0732">Signal</keyword>
<protein>
    <submittedName>
        <fullName evidence="9">Deoxyribonuclease 1 like 3</fullName>
    </submittedName>
</protein>
<feature type="domain" description="Endonuclease/exonuclease/phosphatase" evidence="8">
    <location>
        <begin position="21"/>
        <end position="240"/>
    </location>
</feature>
<dbReference type="GO" id="GO:0010623">
    <property type="term" value="P:programmed cell death involved in cell development"/>
    <property type="evidence" value="ECO:0007669"/>
    <property type="project" value="TreeGrafter"/>
</dbReference>
<keyword evidence="6" id="KW-1015">Disulfide bond</keyword>
<evidence type="ECO:0000256" key="7">
    <source>
        <dbReference type="SAM" id="SignalP"/>
    </source>
</evidence>
<dbReference type="SMART" id="SM00476">
    <property type="entry name" value="DNaseIc"/>
    <property type="match status" value="1"/>
</dbReference>
<dbReference type="PROSITE" id="PS00919">
    <property type="entry name" value="DNASE_I_1"/>
    <property type="match status" value="1"/>
</dbReference>
<dbReference type="InterPro" id="IPR036691">
    <property type="entry name" value="Endo/exonu/phosph_ase_sf"/>
</dbReference>
<dbReference type="PRINTS" id="PR00130">
    <property type="entry name" value="DNASEI"/>
</dbReference>
<keyword evidence="4" id="KW-0255">Endonuclease</keyword>
<dbReference type="Pfam" id="PF03372">
    <property type="entry name" value="Exo_endo_phos"/>
    <property type="match status" value="1"/>
</dbReference>
<keyword evidence="2" id="KW-0540">Nuclease</keyword>
<dbReference type="GO" id="GO:0003677">
    <property type="term" value="F:DNA binding"/>
    <property type="evidence" value="ECO:0007669"/>
    <property type="project" value="TreeGrafter"/>
</dbReference>
<dbReference type="FunFam" id="3.60.10.10:FF:000007">
    <property type="entry name" value="Deoxyribonuclease"/>
    <property type="match status" value="1"/>
</dbReference>
<evidence type="ECO:0000256" key="4">
    <source>
        <dbReference type="ARBA" id="ARBA00022759"/>
    </source>
</evidence>
<reference evidence="9" key="1">
    <citation type="submission" date="2025-08" db="UniProtKB">
        <authorList>
            <consortium name="Ensembl"/>
        </authorList>
    </citation>
    <scope>IDENTIFICATION</scope>
</reference>
<feature type="signal peptide" evidence="7">
    <location>
        <begin position="1"/>
        <end position="17"/>
    </location>
</feature>
<feature type="chain" id="PRO_5034728365" evidence="7">
    <location>
        <begin position="18"/>
        <end position="334"/>
    </location>
</feature>
<evidence type="ECO:0000259" key="8">
    <source>
        <dbReference type="Pfam" id="PF03372"/>
    </source>
</evidence>
<dbReference type="Ensembl" id="ENSVKKT00000015591.1">
    <property type="protein sequence ID" value="ENSVKKP00000015224.1"/>
    <property type="gene ID" value="ENSVKKG00000010426.1"/>
</dbReference>
<dbReference type="GO" id="GO:0004530">
    <property type="term" value="F:deoxyribonuclease I activity"/>
    <property type="evidence" value="ECO:0007669"/>
    <property type="project" value="TreeGrafter"/>
</dbReference>
<dbReference type="PANTHER" id="PTHR11371:SF32">
    <property type="entry name" value="DEOXYRIBONUCLEASE GAMMA"/>
    <property type="match status" value="1"/>
</dbReference>
<dbReference type="CDD" id="cd10282">
    <property type="entry name" value="DNase1"/>
    <property type="match status" value="1"/>
</dbReference>
<name>A0A8D2L173_VARKO</name>
<dbReference type="Gene3D" id="3.60.10.10">
    <property type="entry name" value="Endonuclease/exonuclease/phosphatase"/>
    <property type="match status" value="1"/>
</dbReference>
<dbReference type="InterPro" id="IPR016202">
    <property type="entry name" value="DNase_I"/>
</dbReference>
<dbReference type="InterPro" id="IPR018057">
    <property type="entry name" value="Deoxyribonuclease-1_AS"/>
</dbReference>
<dbReference type="Proteomes" id="UP000694545">
    <property type="component" value="Unplaced"/>
</dbReference>
<evidence type="ECO:0000256" key="6">
    <source>
        <dbReference type="ARBA" id="ARBA00023157"/>
    </source>
</evidence>
<keyword evidence="5" id="KW-0378">Hydrolase</keyword>
<evidence type="ECO:0000256" key="3">
    <source>
        <dbReference type="ARBA" id="ARBA00022729"/>
    </source>
</evidence>
<reference evidence="9" key="2">
    <citation type="submission" date="2025-09" db="UniProtKB">
        <authorList>
            <consortium name="Ensembl"/>
        </authorList>
    </citation>
    <scope>IDENTIFICATION</scope>
</reference>
<organism evidence="9 10">
    <name type="scientific">Varanus komodoensis</name>
    <name type="common">Komodo dragon</name>
    <dbReference type="NCBI Taxonomy" id="61221"/>
    <lineage>
        <taxon>Eukaryota</taxon>
        <taxon>Metazoa</taxon>
        <taxon>Chordata</taxon>
        <taxon>Craniata</taxon>
        <taxon>Vertebrata</taxon>
        <taxon>Euteleostomi</taxon>
        <taxon>Lepidosauria</taxon>
        <taxon>Squamata</taxon>
        <taxon>Bifurcata</taxon>
        <taxon>Unidentata</taxon>
        <taxon>Episquamata</taxon>
        <taxon>Toxicofera</taxon>
        <taxon>Anguimorpha</taxon>
        <taxon>Paleoanguimorpha</taxon>
        <taxon>Varanoidea</taxon>
        <taxon>Varanidae</taxon>
        <taxon>Varanus</taxon>
    </lineage>
</organism>
<dbReference type="SUPFAM" id="SSF56219">
    <property type="entry name" value="DNase I-like"/>
    <property type="match status" value="1"/>
</dbReference>
<dbReference type="PANTHER" id="PTHR11371">
    <property type="entry name" value="DEOXYRIBONUCLEASE"/>
    <property type="match status" value="1"/>
</dbReference>